<feature type="compositionally biased region" description="Acidic residues" evidence="9">
    <location>
        <begin position="57"/>
        <end position="78"/>
    </location>
</feature>
<evidence type="ECO:0000256" key="3">
    <source>
        <dbReference type="ARBA" id="ARBA00022448"/>
    </source>
</evidence>
<dbReference type="OrthoDB" id="9813458at2"/>
<dbReference type="Gene3D" id="1.20.1600.10">
    <property type="entry name" value="Outer membrane efflux proteins (OEP)"/>
    <property type="match status" value="1"/>
</dbReference>
<dbReference type="InterPro" id="IPR003423">
    <property type="entry name" value="OMP_efflux"/>
</dbReference>
<dbReference type="AlphaFoldDB" id="A0A120N008"/>
<proteinExistence type="inferred from homology"/>
<evidence type="ECO:0000256" key="9">
    <source>
        <dbReference type="SAM" id="MobiDB-lite"/>
    </source>
</evidence>
<protein>
    <submittedName>
        <fullName evidence="10">Type I secretion outer membrane protein</fullName>
    </submittedName>
</protein>
<gene>
    <name evidence="10" type="ORF">HH1059_16940</name>
</gene>
<evidence type="ECO:0000256" key="2">
    <source>
        <dbReference type="ARBA" id="ARBA00007613"/>
    </source>
</evidence>
<evidence type="ECO:0000313" key="11">
    <source>
        <dbReference type="Proteomes" id="UP000218890"/>
    </source>
</evidence>
<evidence type="ECO:0000256" key="1">
    <source>
        <dbReference type="ARBA" id="ARBA00004442"/>
    </source>
</evidence>
<organism evidence="10 11">
    <name type="scientific">Halorhodospira halochloris</name>
    <name type="common">Ectothiorhodospira halochloris</name>
    <dbReference type="NCBI Taxonomy" id="1052"/>
    <lineage>
        <taxon>Bacteria</taxon>
        <taxon>Pseudomonadati</taxon>
        <taxon>Pseudomonadota</taxon>
        <taxon>Gammaproteobacteria</taxon>
        <taxon>Chromatiales</taxon>
        <taxon>Ectothiorhodospiraceae</taxon>
        <taxon>Halorhodospira</taxon>
    </lineage>
</organism>
<sequence>MIGIAIRQRKELMTLGAAQPLPRPLVLGMASCLFCTLLAVPLLGAADEQPEATEQPPADEQEADADEPELAPAEIEEQDPDQDLLAIYELARAADKRLSAAEHRRRGADEDITQARSQFLPQITASAGYEDEEQSFDLDIDDRETSGWDATLALTQPIFRRGNFIDMERARSGVDIADLQVMLNEQQLVMEVTEAYFDVLLAQDELALVEAELAAVESQLRRAERALEVGTGTQTDVDEARAAHDRVRAQRVAVTNQLEIARESLRRLIGEYPGSLAGLSEDFAPQPVEPTDTDHWVELAQRHNLEVRLAELEEQLARHDVDAGRADRWPEVDLEARFTRFDGERPLDQGGGNQSQEALDGTIDTRSIRLQLNVPLYTGGAISSQVRAAEAERTAKSDELIDQRRTSALDARSAYLGLTSELERVRALEQALVSAHSNEASVRRGQQVGTRTTTDVLDAQSRRFETKRDLQQARYDYLVNFVQLHAAAGLAVDEQVVREINDYLIRPD</sequence>
<evidence type="ECO:0000256" key="6">
    <source>
        <dbReference type="ARBA" id="ARBA00023136"/>
    </source>
</evidence>
<dbReference type="KEGG" id="hhk:HH1059_16940"/>
<dbReference type="GO" id="GO:0015288">
    <property type="term" value="F:porin activity"/>
    <property type="evidence" value="ECO:0007669"/>
    <property type="project" value="TreeGrafter"/>
</dbReference>
<evidence type="ECO:0000256" key="5">
    <source>
        <dbReference type="ARBA" id="ARBA00022692"/>
    </source>
</evidence>
<accession>A0A120N008</accession>
<evidence type="ECO:0000313" key="10">
    <source>
        <dbReference type="EMBL" id="BAU58407.1"/>
    </source>
</evidence>
<dbReference type="InterPro" id="IPR051906">
    <property type="entry name" value="TolC-like"/>
</dbReference>
<dbReference type="EMBL" id="AP017372">
    <property type="protein sequence ID" value="BAU58407.1"/>
    <property type="molecule type" value="Genomic_DNA"/>
</dbReference>
<evidence type="ECO:0000256" key="4">
    <source>
        <dbReference type="ARBA" id="ARBA00022452"/>
    </source>
</evidence>
<dbReference type="Pfam" id="PF02321">
    <property type="entry name" value="OEP"/>
    <property type="match status" value="2"/>
</dbReference>
<keyword evidence="3" id="KW-0813">Transport</keyword>
<keyword evidence="5" id="KW-0812">Transmembrane</keyword>
<dbReference type="GO" id="GO:0009279">
    <property type="term" value="C:cell outer membrane"/>
    <property type="evidence" value="ECO:0007669"/>
    <property type="project" value="UniProtKB-SubCell"/>
</dbReference>
<dbReference type="GO" id="GO:1990281">
    <property type="term" value="C:efflux pump complex"/>
    <property type="evidence" value="ECO:0007669"/>
    <property type="project" value="TreeGrafter"/>
</dbReference>
<reference evidence="10" key="1">
    <citation type="submission" date="2016-02" db="EMBL/GenBank/DDBJ databases">
        <title>Halorhodospira halochloris DSM-1059 complete genome, version 2.</title>
        <authorList>
            <person name="Tsukatani Y."/>
        </authorList>
    </citation>
    <scope>NUCLEOTIDE SEQUENCE</scope>
    <source>
        <strain evidence="10">DSM 1059</strain>
    </source>
</reference>
<evidence type="ECO:0000256" key="7">
    <source>
        <dbReference type="ARBA" id="ARBA00023237"/>
    </source>
</evidence>
<dbReference type="PANTHER" id="PTHR30026">
    <property type="entry name" value="OUTER MEMBRANE PROTEIN TOLC"/>
    <property type="match status" value="1"/>
</dbReference>
<comment type="similarity">
    <text evidence="2">Belongs to the outer membrane factor (OMF) (TC 1.B.17) family.</text>
</comment>
<feature type="coiled-coil region" evidence="8">
    <location>
        <begin position="199"/>
        <end position="226"/>
    </location>
</feature>
<keyword evidence="11" id="KW-1185">Reference proteome</keyword>
<dbReference type="PANTHER" id="PTHR30026:SF20">
    <property type="entry name" value="OUTER MEMBRANE PROTEIN TOLC"/>
    <property type="match status" value="1"/>
</dbReference>
<keyword evidence="4" id="KW-1134">Transmembrane beta strand</keyword>
<name>A0A120N008_HALHR</name>
<dbReference type="NCBIfam" id="TIGR01844">
    <property type="entry name" value="type_I_sec_TolC"/>
    <property type="match status" value="1"/>
</dbReference>
<dbReference type="SUPFAM" id="SSF56954">
    <property type="entry name" value="Outer membrane efflux proteins (OEP)"/>
    <property type="match status" value="1"/>
</dbReference>
<keyword evidence="8" id="KW-0175">Coiled coil</keyword>
<comment type="subcellular location">
    <subcellularLocation>
        <location evidence="1">Cell outer membrane</location>
    </subcellularLocation>
</comment>
<dbReference type="Proteomes" id="UP000218890">
    <property type="component" value="Chromosome"/>
</dbReference>
<keyword evidence="6" id="KW-0472">Membrane</keyword>
<dbReference type="InterPro" id="IPR010130">
    <property type="entry name" value="T1SS_OMP_TolC"/>
</dbReference>
<dbReference type="GO" id="GO:0015562">
    <property type="term" value="F:efflux transmembrane transporter activity"/>
    <property type="evidence" value="ECO:0007669"/>
    <property type="project" value="InterPro"/>
</dbReference>
<feature type="region of interest" description="Disordered" evidence="9">
    <location>
        <begin position="48"/>
        <end position="78"/>
    </location>
</feature>
<evidence type="ECO:0000256" key="8">
    <source>
        <dbReference type="SAM" id="Coils"/>
    </source>
</evidence>
<keyword evidence="7" id="KW-0998">Cell outer membrane</keyword>